<proteinExistence type="predicted"/>
<keyword evidence="7" id="KW-1185">Reference proteome</keyword>
<organism evidence="6 7">
    <name type="scientific">Diatrype stigma</name>
    <dbReference type="NCBI Taxonomy" id="117547"/>
    <lineage>
        <taxon>Eukaryota</taxon>
        <taxon>Fungi</taxon>
        <taxon>Dikarya</taxon>
        <taxon>Ascomycota</taxon>
        <taxon>Pezizomycotina</taxon>
        <taxon>Sordariomycetes</taxon>
        <taxon>Xylariomycetidae</taxon>
        <taxon>Xylariales</taxon>
        <taxon>Diatrypaceae</taxon>
        <taxon>Diatrype</taxon>
    </lineage>
</organism>
<keyword evidence="2 5" id="KW-0812">Transmembrane</keyword>
<comment type="caution">
    <text evidence="6">The sequence shown here is derived from an EMBL/GenBank/DDBJ whole genome shotgun (WGS) entry which is preliminary data.</text>
</comment>
<dbReference type="GO" id="GO:0016020">
    <property type="term" value="C:membrane"/>
    <property type="evidence" value="ECO:0007669"/>
    <property type="project" value="UniProtKB-SubCell"/>
</dbReference>
<dbReference type="EMBL" id="JAKJXP020000075">
    <property type="protein sequence ID" value="KAK7749309.1"/>
    <property type="molecule type" value="Genomic_DNA"/>
</dbReference>
<evidence type="ECO:0000256" key="3">
    <source>
        <dbReference type="ARBA" id="ARBA00022989"/>
    </source>
</evidence>
<evidence type="ECO:0000256" key="5">
    <source>
        <dbReference type="SAM" id="Phobius"/>
    </source>
</evidence>
<evidence type="ECO:0000313" key="7">
    <source>
        <dbReference type="Proteomes" id="UP001320420"/>
    </source>
</evidence>
<reference evidence="6 7" key="1">
    <citation type="submission" date="2024-02" db="EMBL/GenBank/DDBJ databases">
        <title>De novo assembly and annotation of 12 fungi associated with fruit tree decline syndrome in Ontario, Canada.</title>
        <authorList>
            <person name="Sulman M."/>
            <person name="Ellouze W."/>
            <person name="Ilyukhin E."/>
        </authorList>
    </citation>
    <scope>NUCLEOTIDE SEQUENCE [LARGE SCALE GENOMIC DNA]</scope>
    <source>
        <strain evidence="6 7">M11/M66-122</strain>
    </source>
</reference>
<keyword evidence="3 5" id="KW-1133">Transmembrane helix</keyword>
<comment type="subcellular location">
    <subcellularLocation>
        <location evidence="1">Membrane</location>
        <topology evidence="1">Multi-pass membrane protein</topology>
    </subcellularLocation>
</comment>
<dbReference type="AlphaFoldDB" id="A0AAN9UTJ2"/>
<evidence type="ECO:0000256" key="1">
    <source>
        <dbReference type="ARBA" id="ARBA00004141"/>
    </source>
</evidence>
<evidence type="ECO:0000256" key="4">
    <source>
        <dbReference type="ARBA" id="ARBA00023136"/>
    </source>
</evidence>
<feature type="transmembrane region" description="Helical" evidence="5">
    <location>
        <begin position="90"/>
        <end position="109"/>
    </location>
</feature>
<dbReference type="Proteomes" id="UP001320420">
    <property type="component" value="Unassembled WGS sequence"/>
</dbReference>
<keyword evidence="4 5" id="KW-0472">Membrane</keyword>
<evidence type="ECO:0000313" key="6">
    <source>
        <dbReference type="EMBL" id="KAK7749309.1"/>
    </source>
</evidence>
<sequence length="122" mass="13190">MLSISVFPVASDVAAAIVQIVGVVSASLLTMPEERFRAVRVYTGGLGLQFASIFIFVVFAAMFHRQMNTTSSPANNTMTSTGWKPPRSSWLALSIPLYVSLACIMVNSLSSHPSHTKQVVPF</sequence>
<protein>
    <submittedName>
        <fullName evidence="6">Uncharacterized protein</fullName>
    </submittedName>
</protein>
<evidence type="ECO:0000256" key="2">
    <source>
        <dbReference type="ARBA" id="ARBA00022692"/>
    </source>
</evidence>
<gene>
    <name evidence="6" type="ORF">SLS62_008278</name>
</gene>
<accession>A0AAN9UTJ2</accession>
<feature type="transmembrane region" description="Helical" evidence="5">
    <location>
        <begin position="6"/>
        <end position="29"/>
    </location>
</feature>
<dbReference type="InterPro" id="IPR007568">
    <property type="entry name" value="RTA1"/>
</dbReference>
<name>A0AAN9UTJ2_9PEZI</name>
<dbReference type="Pfam" id="PF04479">
    <property type="entry name" value="RTA1"/>
    <property type="match status" value="1"/>
</dbReference>
<feature type="transmembrane region" description="Helical" evidence="5">
    <location>
        <begin position="41"/>
        <end position="63"/>
    </location>
</feature>